<evidence type="ECO:0000259" key="1">
    <source>
        <dbReference type="Pfam" id="PF08337"/>
    </source>
</evidence>
<keyword evidence="3" id="KW-1185">Reference proteome</keyword>
<evidence type="ECO:0000313" key="2">
    <source>
        <dbReference type="EMBL" id="CAB4010103.1"/>
    </source>
</evidence>
<dbReference type="GO" id="GO:0030334">
    <property type="term" value="P:regulation of cell migration"/>
    <property type="evidence" value="ECO:0007669"/>
    <property type="project" value="TreeGrafter"/>
</dbReference>
<feature type="domain" description="Plexin cytoplasmic RasGAP" evidence="1">
    <location>
        <begin position="272"/>
        <end position="462"/>
    </location>
</feature>
<dbReference type="PANTHER" id="PTHR22625">
    <property type="entry name" value="PLEXIN"/>
    <property type="match status" value="1"/>
</dbReference>
<comment type="caution">
    <text evidence="2">The sequence shown here is derived from an EMBL/GenBank/DDBJ whole genome shotgun (WGS) entry which is preliminary data.</text>
</comment>
<reference evidence="2" key="1">
    <citation type="submission" date="2020-04" db="EMBL/GenBank/DDBJ databases">
        <authorList>
            <person name="Alioto T."/>
            <person name="Alioto T."/>
            <person name="Gomez Garrido J."/>
        </authorList>
    </citation>
    <scope>NUCLEOTIDE SEQUENCE</scope>
    <source>
        <strain evidence="2">A484AB</strain>
    </source>
</reference>
<dbReference type="Gene3D" id="1.10.506.10">
    <property type="entry name" value="GTPase Activation - p120gap, domain 1"/>
    <property type="match status" value="1"/>
</dbReference>
<feature type="non-terminal residue" evidence="2">
    <location>
        <position position="746"/>
    </location>
</feature>
<sequence length="746" mass="86278">MLGVLRGTCTKLMDMKARRTLYLSLVKSQLCYATEVWSRVNSVQISRLVEEVQRRTTRWITMTKRGELSYRERLLALVLLLLTYDREVRDLVYFFKSLFSYMDVNIDNHVLFGKYLRVEEEKDLLKYSITVGGEKCNITSIAQEVIYCKAPLGISLPKQDSYKVLVNVSSSTLRFTVGELKYDITGDSTGSSVDMQLIYIIIGVAGAIFLIVVLLMWCLYRRKKRQQEQNERTYELQLNSLESKVAKECREAFAELQTDMTDFTTDLGDGSIHFFDFKNYAMRVLFPGVNSHSVMKEKMAQEDPKWDEALRTFSQLIGNKNFLLIFVRTLESQAQFKMQDRCNVASLLVIALQSKMDYCTDILQDLLAELIRKSMSKSHPKLLLRRTECIAEKLLTNWLTFTLSNFVKDKAGRPLFLLYKAIRFQIEKGPVDVITHEARYSLSEDKLLRQSIEYNKLTVTVEYEDNPPVQVDVLDTDTIEQAKEKIMEVLFKNTPYSCRNPKDELTLKWVESPSKHTILKDEDVTSVREGEWKRLNTLGHYQVPDRTCLRLVKRFAGGLDTSGESLRLCYASGICSGDEDIQSHLERIIGRLCKGYFDLYKRQSKSETLKNAQKDEFFGLRDFYSLVKMVYGFAVQAEQGDQISDIELEQSIRRNFSGLDDLDPVKIFSRQFPRLKDCLKYPSPECHPVNLIQESLGRTQNEGESRYLLVLTENYAALRLLHGQFHNHDPVIIFGSSFPKDQQYTQ</sequence>
<gene>
    <name evidence="2" type="ORF">PACLA_8A034304</name>
</gene>
<dbReference type="SUPFAM" id="SSF48350">
    <property type="entry name" value="GTPase activation domain, GAP"/>
    <property type="match status" value="1"/>
</dbReference>
<dbReference type="OrthoDB" id="6110868at2759"/>
<accession>A0A6S7I0U1</accession>
<dbReference type="InterPro" id="IPR008936">
    <property type="entry name" value="Rho_GTPase_activation_prot"/>
</dbReference>
<dbReference type="Proteomes" id="UP001152795">
    <property type="component" value="Unassembled WGS sequence"/>
</dbReference>
<dbReference type="AlphaFoldDB" id="A0A6S7I0U1"/>
<dbReference type="InterPro" id="IPR031148">
    <property type="entry name" value="Plexin"/>
</dbReference>
<name>A0A6S7I0U1_PARCT</name>
<dbReference type="PANTHER" id="PTHR22625:SF70">
    <property type="entry name" value="PLEXIN A, ISOFORM A"/>
    <property type="match status" value="1"/>
</dbReference>
<proteinExistence type="predicted"/>
<protein>
    <submittedName>
        <fullName evidence="2">Plexin-A4, partial</fullName>
    </submittedName>
</protein>
<evidence type="ECO:0000313" key="3">
    <source>
        <dbReference type="Proteomes" id="UP001152795"/>
    </source>
</evidence>
<dbReference type="GO" id="GO:0005886">
    <property type="term" value="C:plasma membrane"/>
    <property type="evidence" value="ECO:0007669"/>
    <property type="project" value="TreeGrafter"/>
</dbReference>
<dbReference type="InterPro" id="IPR013548">
    <property type="entry name" value="Plexin_cytoplasmic_RasGAP_dom"/>
</dbReference>
<dbReference type="GO" id="GO:0017154">
    <property type="term" value="F:semaphorin receptor activity"/>
    <property type="evidence" value="ECO:0007669"/>
    <property type="project" value="InterPro"/>
</dbReference>
<dbReference type="EMBL" id="CACRXK020006677">
    <property type="protein sequence ID" value="CAB4010103.1"/>
    <property type="molecule type" value="Genomic_DNA"/>
</dbReference>
<dbReference type="GO" id="GO:0002116">
    <property type="term" value="C:semaphorin receptor complex"/>
    <property type="evidence" value="ECO:0007669"/>
    <property type="project" value="TreeGrafter"/>
</dbReference>
<dbReference type="Pfam" id="PF08337">
    <property type="entry name" value="Plexin_cytopl"/>
    <property type="match status" value="1"/>
</dbReference>
<organism evidence="2 3">
    <name type="scientific">Paramuricea clavata</name>
    <name type="common">Red gorgonian</name>
    <name type="synonym">Violescent sea-whip</name>
    <dbReference type="NCBI Taxonomy" id="317549"/>
    <lineage>
        <taxon>Eukaryota</taxon>
        <taxon>Metazoa</taxon>
        <taxon>Cnidaria</taxon>
        <taxon>Anthozoa</taxon>
        <taxon>Octocorallia</taxon>
        <taxon>Malacalcyonacea</taxon>
        <taxon>Plexauridae</taxon>
        <taxon>Paramuricea</taxon>
    </lineage>
</organism>